<sequence length="827" mass="92070">MSSSALLVFVLPIFIHLLTTPNLAQLQDCTGSAEFCWNCSGSGNYSRNSTYKKNLQKLLLSISSSIPDQADYSFYNASLGQDPDKVNAIGLCRGGLELNDCQKCLNETSYMLLESCPNRKEAILWGERCMVRYSSNSIFSIRKDEPIKLLSSPNEAADAEKFKEALKPLLDDLITKAASAVQKYAKGSAKVSNSEPIYALVQCTPDLSQKECNDCLQDSSLKIPECCDGKNGGRILKPSCNLRYESSRFYDSNGPQQNGLCTQAAEFCWYCYNVSNDTSIATFEKNLRNALSSFSSNASNRTDYGFYNSSSGENSNIVNAIALCRGDLSPEICRSCVYNSSERLLGRCQNRREAILWDELCMVRFSNKSIFSLRQDDPRMYVPSPNAAWDPNLFRITLKPLLDNLISKAASGDSLKKYASGESTIPGYETIYATTQCTPDLDTQQCNGCLQEASLFIPQQFSGKQGARILKPSCNLRYEVSQFFVPTADAPMTSPKSSKGKSKTTHTLVAAVIPTVIVLILIISTYIFLKIRKPLSRKPGTSDEISWAESLQYDFETIREATDNFSDDNKLGQGGFGVVYRVKYNIYPTKRAELNWDQRFKIVHGIVRGLLYLHEDSRLRIIHRDLKASNILLDEEMNPKISDFGMARLFVIDQTQGNTSRIVGTYGYMAPEYALHGIFSVKSDIFSFGVLLLELVSGQKNSCFRDIEDKEESLLTYAWKIWKEGTASKVIDPTISVGSRAEIMRCIHIGLLCVQENAADRPTMNSIVLMLNSHSVTLAVPSRPAFFMHSDIGPDNMLVASDGKSGVMTISDRDSQNEVSVSELYPR</sequence>
<feature type="signal peptide" evidence="15">
    <location>
        <begin position="1"/>
        <end position="26"/>
    </location>
</feature>
<evidence type="ECO:0000259" key="16">
    <source>
        <dbReference type="PROSITE" id="PS50011"/>
    </source>
</evidence>
<feature type="domain" description="Gnk2-homologous" evidence="17">
    <location>
        <begin position="376"/>
        <end position="483"/>
    </location>
</feature>
<evidence type="ECO:0000256" key="6">
    <source>
        <dbReference type="ARBA" id="ARBA00022737"/>
    </source>
</evidence>
<keyword evidence="8 18" id="KW-0418">Kinase</keyword>
<evidence type="ECO:0000256" key="15">
    <source>
        <dbReference type="SAM" id="SignalP"/>
    </source>
</evidence>
<dbReference type="PROSITE" id="PS51473">
    <property type="entry name" value="GNK2"/>
    <property type="match status" value="4"/>
</dbReference>
<organism evidence="18 19">
    <name type="scientific">Morus notabilis</name>
    <dbReference type="NCBI Taxonomy" id="981085"/>
    <lineage>
        <taxon>Eukaryota</taxon>
        <taxon>Viridiplantae</taxon>
        <taxon>Streptophyta</taxon>
        <taxon>Embryophyta</taxon>
        <taxon>Tracheophyta</taxon>
        <taxon>Spermatophyta</taxon>
        <taxon>Magnoliopsida</taxon>
        <taxon>eudicotyledons</taxon>
        <taxon>Gunneridae</taxon>
        <taxon>Pentapetalae</taxon>
        <taxon>rosids</taxon>
        <taxon>fabids</taxon>
        <taxon>Rosales</taxon>
        <taxon>Moraceae</taxon>
        <taxon>Moreae</taxon>
        <taxon>Morus</taxon>
    </lineage>
</organism>
<keyword evidence="19" id="KW-1185">Reference proteome</keyword>
<evidence type="ECO:0000256" key="9">
    <source>
        <dbReference type="ARBA" id="ARBA00022840"/>
    </source>
</evidence>
<keyword evidence="13" id="KW-0325">Glycoprotein</keyword>
<comment type="subcellular location">
    <subcellularLocation>
        <location evidence="1">Membrane</location>
        <topology evidence="1">Single-pass membrane protein</topology>
    </subcellularLocation>
</comment>
<dbReference type="FunFam" id="1.10.510.10:FF:000129">
    <property type="entry name" value="cysteine-rich receptor-like protein kinase 10"/>
    <property type="match status" value="1"/>
</dbReference>
<dbReference type="FunFam" id="3.30.430.20:FF:000002">
    <property type="entry name" value="Cysteine-rich receptor-like protein kinase 10"/>
    <property type="match status" value="2"/>
</dbReference>
<feature type="domain" description="Protein kinase" evidence="16">
    <location>
        <begin position="502"/>
        <end position="777"/>
    </location>
</feature>
<dbReference type="FunFam" id="3.30.430.20:FF:000003">
    <property type="entry name" value="Cysteine-rich RLK (RECEPTOR-like protein kinase) 10"/>
    <property type="match status" value="1"/>
</dbReference>
<evidence type="ECO:0000256" key="7">
    <source>
        <dbReference type="ARBA" id="ARBA00022741"/>
    </source>
</evidence>
<proteinExistence type="predicted"/>
<feature type="transmembrane region" description="Helical" evidence="14">
    <location>
        <begin position="508"/>
        <end position="529"/>
    </location>
</feature>
<evidence type="ECO:0000313" key="18">
    <source>
        <dbReference type="EMBL" id="EXC20508.1"/>
    </source>
</evidence>
<feature type="domain" description="Gnk2-homologous" evidence="17">
    <location>
        <begin position="265"/>
        <end position="370"/>
    </location>
</feature>
<evidence type="ECO:0000256" key="5">
    <source>
        <dbReference type="ARBA" id="ARBA00022729"/>
    </source>
</evidence>
<dbReference type="SUPFAM" id="SSF56112">
    <property type="entry name" value="Protein kinase-like (PK-like)"/>
    <property type="match status" value="1"/>
</dbReference>
<dbReference type="PANTHER" id="PTHR27002:SF181">
    <property type="entry name" value="RECEPTOR-LIKE SERINE_THREONINE-PROTEIN KINASE"/>
    <property type="match status" value="1"/>
</dbReference>
<evidence type="ECO:0000256" key="12">
    <source>
        <dbReference type="ARBA" id="ARBA00023170"/>
    </source>
</evidence>
<dbReference type="eggNOG" id="ENOG502QWDY">
    <property type="taxonomic scope" value="Eukaryota"/>
</dbReference>
<keyword evidence="5 15" id="KW-0732">Signal</keyword>
<dbReference type="EMBL" id="KE345919">
    <property type="protein sequence ID" value="EXC20508.1"/>
    <property type="molecule type" value="Genomic_DNA"/>
</dbReference>
<keyword evidence="4 14" id="KW-0812">Transmembrane</keyword>
<evidence type="ECO:0000256" key="13">
    <source>
        <dbReference type="ARBA" id="ARBA00023180"/>
    </source>
</evidence>
<keyword evidence="9" id="KW-0067">ATP-binding</keyword>
<feature type="chain" id="PRO_5004932888" evidence="15">
    <location>
        <begin position="27"/>
        <end position="827"/>
    </location>
</feature>
<evidence type="ECO:0000256" key="3">
    <source>
        <dbReference type="ARBA" id="ARBA00022679"/>
    </source>
</evidence>
<evidence type="ECO:0000256" key="1">
    <source>
        <dbReference type="ARBA" id="ARBA00004167"/>
    </source>
</evidence>
<dbReference type="PROSITE" id="PS00108">
    <property type="entry name" value="PROTEIN_KINASE_ST"/>
    <property type="match status" value="1"/>
</dbReference>
<evidence type="ECO:0000256" key="11">
    <source>
        <dbReference type="ARBA" id="ARBA00023136"/>
    </source>
</evidence>
<keyword evidence="10 14" id="KW-1133">Transmembrane helix</keyword>
<feature type="domain" description="Gnk2-homologous" evidence="17">
    <location>
        <begin position="144"/>
        <end position="249"/>
    </location>
</feature>
<dbReference type="Pfam" id="PF00069">
    <property type="entry name" value="Pkinase"/>
    <property type="match status" value="1"/>
</dbReference>
<name>W9S0T9_9ROSA</name>
<dbReference type="Pfam" id="PF01657">
    <property type="entry name" value="Stress-antifung"/>
    <property type="match status" value="4"/>
</dbReference>
<keyword evidence="6" id="KW-0677">Repeat</keyword>
<dbReference type="CDD" id="cd23509">
    <property type="entry name" value="Gnk2-like"/>
    <property type="match status" value="4"/>
</dbReference>
<dbReference type="PROSITE" id="PS50011">
    <property type="entry name" value="PROTEIN_KINASE_DOM"/>
    <property type="match status" value="1"/>
</dbReference>
<dbReference type="Gene3D" id="1.10.510.10">
    <property type="entry name" value="Transferase(Phosphotransferase) domain 1"/>
    <property type="match status" value="1"/>
</dbReference>
<evidence type="ECO:0000256" key="10">
    <source>
        <dbReference type="ARBA" id="ARBA00022989"/>
    </source>
</evidence>
<dbReference type="AlphaFoldDB" id="W9S0T9"/>
<dbReference type="GO" id="GO:0005886">
    <property type="term" value="C:plasma membrane"/>
    <property type="evidence" value="ECO:0007669"/>
    <property type="project" value="TreeGrafter"/>
</dbReference>
<keyword evidence="3" id="KW-0808">Transferase</keyword>
<dbReference type="SMART" id="SM00220">
    <property type="entry name" value="S_TKc"/>
    <property type="match status" value="1"/>
</dbReference>
<gene>
    <name evidence="18" type="ORF">L484_027061</name>
</gene>
<dbReference type="InterPro" id="IPR008271">
    <property type="entry name" value="Ser/Thr_kinase_AS"/>
</dbReference>
<reference evidence="19" key="1">
    <citation type="submission" date="2013-01" db="EMBL/GenBank/DDBJ databases">
        <title>Draft Genome Sequence of a Mulberry Tree, Morus notabilis C.K. Schneid.</title>
        <authorList>
            <person name="He N."/>
            <person name="Zhao S."/>
        </authorList>
    </citation>
    <scope>NUCLEOTIDE SEQUENCE</scope>
</reference>
<dbReference type="STRING" id="981085.W9S0T9"/>
<evidence type="ECO:0000256" key="4">
    <source>
        <dbReference type="ARBA" id="ARBA00022692"/>
    </source>
</evidence>
<dbReference type="Gene3D" id="3.30.200.20">
    <property type="entry name" value="Phosphorylase Kinase, domain 1"/>
    <property type="match status" value="1"/>
</dbReference>
<dbReference type="GO" id="GO:0006950">
    <property type="term" value="P:response to stress"/>
    <property type="evidence" value="ECO:0007669"/>
    <property type="project" value="UniProtKB-ARBA"/>
</dbReference>
<evidence type="ECO:0000256" key="2">
    <source>
        <dbReference type="ARBA" id="ARBA00022527"/>
    </source>
</evidence>
<dbReference type="PANTHER" id="PTHR27002">
    <property type="entry name" value="RECEPTOR-LIKE SERINE/THREONINE-PROTEIN KINASE SD1-8"/>
    <property type="match status" value="1"/>
</dbReference>
<dbReference type="Proteomes" id="UP000030645">
    <property type="component" value="Unassembled WGS sequence"/>
</dbReference>
<dbReference type="InterPro" id="IPR038408">
    <property type="entry name" value="GNK2_sf"/>
</dbReference>
<keyword evidence="2" id="KW-0723">Serine/threonine-protein kinase</keyword>
<dbReference type="Gene3D" id="3.30.430.20">
    <property type="entry name" value="Gnk2 domain, C-X8-C-X2-C motif"/>
    <property type="match status" value="4"/>
</dbReference>
<evidence type="ECO:0000256" key="14">
    <source>
        <dbReference type="SAM" id="Phobius"/>
    </source>
</evidence>
<dbReference type="GO" id="GO:0004674">
    <property type="term" value="F:protein serine/threonine kinase activity"/>
    <property type="evidence" value="ECO:0007669"/>
    <property type="project" value="UniProtKB-KW"/>
</dbReference>
<dbReference type="InterPro" id="IPR002902">
    <property type="entry name" value="GNK2"/>
</dbReference>
<keyword evidence="12 18" id="KW-0675">Receptor</keyword>
<accession>W9S0T9</accession>
<dbReference type="InterPro" id="IPR000719">
    <property type="entry name" value="Prot_kinase_dom"/>
</dbReference>
<dbReference type="InterPro" id="IPR011009">
    <property type="entry name" value="Kinase-like_dom_sf"/>
</dbReference>
<feature type="domain" description="Gnk2-homologous" evidence="17">
    <location>
        <begin position="33"/>
        <end position="138"/>
    </location>
</feature>
<protein>
    <submittedName>
        <fullName evidence="18">Cysteine-rich receptor-like protein kinase 26</fullName>
    </submittedName>
</protein>
<keyword evidence="11 14" id="KW-0472">Membrane</keyword>
<evidence type="ECO:0000259" key="17">
    <source>
        <dbReference type="PROSITE" id="PS51473"/>
    </source>
</evidence>
<dbReference type="GO" id="GO:0005524">
    <property type="term" value="F:ATP binding"/>
    <property type="evidence" value="ECO:0007669"/>
    <property type="project" value="UniProtKB-KW"/>
</dbReference>
<evidence type="ECO:0000256" key="8">
    <source>
        <dbReference type="ARBA" id="ARBA00022777"/>
    </source>
</evidence>
<evidence type="ECO:0000313" key="19">
    <source>
        <dbReference type="Proteomes" id="UP000030645"/>
    </source>
</evidence>
<keyword evidence="7" id="KW-0547">Nucleotide-binding</keyword>